<accession>A0A2U1MJK6</accession>
<keyword evidence="3" id="KW-0732">Signal</keyword>
<keyword evidence="6" id="KW-0325">Glycoprotein</keyword>
<dbReference type="PANTHER" id="PTHR45974:SF216">
    <property type="entry name" value="PROTEIN KINASE DOMAIN-CONTAINING PROTEIN"/>
    <property type="match status" value="1"/>
</dbReference>
<gene>
    <name evidence="7" type="ORF">CTI12_AA372460</name>
</gene>
<dbReference type="FunFam" id="3.80.10.10:FF:000041">
    <property type="entry name" value="LRR receptor-like serine/threonine-protein kinase ERECTA"/>
    <property type="match status" value="1"/>
</dbReference>
<dbReference type="STRING" id="35608.A0A2U1MJK6"/>
<keyword evidence="5" id="KW-0472">Membrane</keyword>
<evidence type="ECO:0000256" key="2">
    <source>
        <dbReference type="ARBA" id="ARBA00022614"/>
    </source>
</evidence>
<evidence type="ECO:0000256" key="6">
    <source>
        <dbReference type="ARBA" id="ARBA00023180"/>
    </source>
</evidence>
<organism evidence="7 8">
    <name type="scientific">Artemisia annua</name>
    <name type="common">Sweet wormwood</name>
    <dbReference type="NCBI Taxonomy" id="35608"/>
    <lineage>
        <taxon>Eukaryota</taxon>
        <taxon>Viridiplantae</taxon>
        <taxon>Streptophyta</taxon>
        <taxon>Embryophyta</taxon>
        <taxon>Tracheophyta</taxon>
        <taxon>Spermatophyta</taxon>
        <taxon>Magnoliopsida</taxon>
        <taxon>eudicotyledons</taxon>
        <taxon>Gunneridae</taxon>
        <taxon>Pentapetalae</taxon>
        <taxon>asterids</taxon>
        <taxon>campanulids</taxon>
        <taxon>Asterales</taxon>
        <taxon>Asteraceae</taxon>
        <taxon>Asteroideae</taxon>
        <taxon>Anthemideae</taxon>
        <taxon>Artemisiinae</taxon>
        <taxon>Artemisia</taxon>
    </lineage>
</organism>
<dbReference type="EMBL" id="PKPP01005099">
    <property type="protein sequence ID" value="PWA61453.1"/>
    <property type="molecule type" value="Genomic_DNA"/>
</dbReference>
<keyword evidence="7" id="KW-0418">Kinase</keyword>
<dbReference type="GO" id="GO:0016301">
    <property type="term" value="F:kinase activity"/>
    <property type="evidence" value="ECO:0007669"/>
    <property type="project" value="UniProtKB-KW"/>
</dbReference>
<evidence type="ECO:0000313" key="7">
    <source>
        <dbReference type="EMBL" id="PWA61453.1"/>
    </source>
</evidence>
<comment type="caution">
    <text evidence="7">The sequence shown here is derived from an EMBL/GenBank/DDBJ whole genome shotgun (WGS) entry which is preliminary data.</text>
</comment>
<dbReference type="AlphaFoldDB" id="A0A2U1MJK6"/>
<comment type="subcellular location">
    <subcellularLocation>
        <location evidence="1">Membrane</location>
    </subcellularLocation>
</comment>
<reference evidence="7 8" key="1">
    <citation type="journal article" date="2018" name="Mol. Plant">
        <title>The genome of Artemisia annua provides insight into the evolution of Asteraceae family and artemisinin biosynthesis.</title>
        <authorList>
            <person name="Shen Q."/>
            <person name="Zhang L."/>
            <person name="Liao Z."/>
            <person name="Wang S."/>
            <person name="Yan T."/>
            <person name="Shi P."/>
            <person name="Liu M."/>
            <person name="Fu X."/>
            <person name="Pan Q."/>
            <person name="Wang Y."/>
            <person name="Lv Z."/>
            <person name="Lu X."/>
            <person name="Zhang F."/>
            <person name="Jiang W."/>
            <person name="Ma Y."/>
            <person name="Chen M."/>
            <person name="Hao X."/>
            <person name="Li L."/>
            <person name="Tang Y."/>
            <person name="Lv G."/>
            <person name="Zhou Y."/>
            <person name="Sun X."/>
            <person name="Brodelius P.E."/>
            <person name="Rose J.K.C."/>
            <person name="Tang K."/>
        </authorList>
    </citation>
    <scope>NUCLEOTIDE SEQUENCE [LARGE SCALE GENOMIC DNA]</scope>
    <source>
        <strain evidence="8">cv. Huhao1</strain>
        <tissue evidence="7">Leaf</tissue>
    </source>
</reference>
<dbReference type="InterPro" id="IPR032675">
    <property type="entry name" value="LRR_dom_sf"/>
</dbReference>
<evidence type="ECO:0000256" key="3">
    <source>
        <dbReference type="ARBA" id="ARBA00022729"/>
    </source>
</evidence>
<dbReference type="PANTHER" id="PTHR45974">
    <property type="entry name" value="RECEPTOR-LIKE PROTEIN 55"/>
    <property type="match status" value="1"/>
</dbReference>
<sequence length="294" mass="33000">MLVIDPVLSRESPRLSSLVIFKEEGFFSFWRGNQVNDSVFPNSDLKNILRHSILRSKVTTKVYLDGQKKKSGYVKWFVGNVASGSVARATTSLLNGNKLTGSLPAELGYLSNLDRFQIDQNEISGQIPKSFSNLNKIKHIHFNNNSLSGQIPAELSNLSTLMHLLLDNNNLSGNLPSKFGKFQINLITINLMEIFLLHMETYKLALVKISLRNCSLQGVLPDLSGIPRLSYIWEISKDRMQGDQMGQIVGNPNGIRIESLCKGLYYKAWEMGCKLFSGKDVVGSERRIRDITEC</sequence>
<evidence type="ECO:0000256" key="4">
    <source>
        <dbReference type="ARBA" id="ARBA00022737"/>
    </source>
</evidence>
<dbReference type="GO" id="GO:0016020">
    <property type="term" value="C:membrane"/>
    <property type="evidence" value="ECO:0007669"/>
    <property type="project" value="UniProtKB-SubCell"/>
</dbReference>
<dbReference type="Pfam" id="PF00560">
    <property type="entry name" value="LRR_1"/>
    <property type="match status" value="2"/>
</dbReference>
<dbReference type="InterPro" id="IPR001611">
    <property type="entry name" value="Leu-rich_rpt"/>
</dbReference>
<dbReference type="Proteomes" id="UP000245207">
    <property type="component" value="Unassembled WGS sequence"/>
</dbReference>
<protein>
    <submittedName>
        <fullName evidence="7">Leucine-rich repeat protein kinase family protein</fullName>
    </submittedName>
</protein>
<evidence type="ECO:0000256" key="1">
    <source>
        <dbReference type="ARBA" id="ARBA00004370"/>
    </source>
</evidence>
<keyword evidence="4" id="KW-0677">Repeat</keyword>
<dbReference type="SUPFAM" id="SSF52058">
    <property type="entry name" value="L domain-like"/>
    <property type="match status" value="1"/>
</dbReference>
<keyword evidence="7" id="KW-0808">Transferase</keyword>
<proteinExistence type="predicted"/>
<dbReference type="Gene3D" id="3.80.10.10">
    <property type="entry name" value="Ribonuclease Inhibitor"/>
    <property type="match status" value="1"/>
</dbReference>
<evidence type="ECO:0000256" key="5">
    <source>
        <dbReference type="ARBA" id="ARBA00023136"/>
    </source>
</evidence>
<evidence type="ECO:0000313" key="8">
    <source>
        <dbReference type="Proteomes" id="UP000245207"/>
    </source>
</evidence>
<keyword evidence="8" id="KW-1185">Reference proteome</keyword>
<dbReference type="OrthoDB" id="2020077at2759"/>
<keyword evidence="2" id="KW-0433">Leucine-rich repeat</keyword>
<name>A0A2U1MJK6_ARTAN</name>